<feature type="region of interest" description="Disordered" evidence="1">
    <location>
        <begin position="1"/>
        <end position="20"/>
    </location>
</feature>
<sequence length="275" mass="32054">MANENDEEKGSSGTGEEVQLLKDMINERDKKIREIRRKLEWYEKKKARLGASLKDVKELALTQREDNKKTIADFTSRKKSASAKLDQMEKDVMQQNGTLHTYADVLNKVESDNVDSSYVVRMQSQLCKAMHSMGILEHQLSIVKEYGSETVKNLKEGMNSIVEEKSNMELELMNQLVAIDDEKRSMEDAYKTKVETERDEIQKALGEDDEEEEEGEEEEEDDNEEEIDEDLLKEILEERQEEIRQIEAENEKRAKKIKEMQGKIERRQEVQSDVQ</sequence>
<dbReference type="AlphaFoldDB" id="A0A7S1CX85"/>
<feature type="compositionally biased region" description="Basic and acidic residues" evidence="1">
    <location>
        <begin position="230"/>
        <end position="275"/>
    </location>
</feature>
<proteinExistence type="predicted"/>
<feature type="region of interest" description="Disordered" evidence="1">
    <location>
        <begin position="190"/>
        <end position="275"/>
    </location>
</feature>
<name>A0A7S1CX85_CYCTE</name>
<feature type="compositionally biased region" description="Basic and acidic residues" evidence="1">
    <location>
        <begin position="190"/>
        <end position="206"/>
    </location>
</feature>
<accession>A0A7S1CX85</accession>
<organism evidence="2">
    <name type="scientific">Cyclophora tenuis</name>
    <name type="common">Marine diatom</name>
    <dbReference type="NCBI Taxonomy" id="216820"/>
    <lineage>
        <taxon>Eukaryota</taxon>
        <taxon>Sar</taxon>
        <taxon>Stramenopiles</taxon>
        <taxon>Ochrophyta</taxon>
        <taxon>Bacillariophyta</taxon>
        <taxon>Fragilariophyceae</taxon>
        <taxon>Fragilariophycidae</taxon>
        <taxon>Cyclophorales</taxon>
        <taxon>Cyclophoraceae</taxon>
        <taxon>Cyclophora</taxon>
    </lineage>
</organism>
<protein>
    <submittedName>
        <fullName evidence="2">Uncharacterized protein</fullName>
    </submittedName>
</protein>
<evidence type="ECO:0000313" key="2">
    <source>
        <dbReference type="EMBL" id="CAD8931331.1"/>
    </source>
</evidence>
<gene>
    <name evidence="2" type="ORF">CTEN0397_LOCUS2353</name>
</gene>
<dbReference type="EMBL" id="HBFW01003594">
    <property type="protein sequence ID" value="CAD8931331.1"/>
    <property type="molecule type" value="Transcribed_RNA"/>
</dbReference>
<feature type="compositionally biased region" description="Acidic residues" evidence="1">
    <location>
        <begin position="207"/>
        <end position="229"/>
    </location>
</feature>
<reference evidence="2" key="1">
    <citation type="submission" date="2021-01" db="EMBL/GenBank/DDBJ databases">
        <authorList>
            <person name="Corre E."/>
            <person name="Pelletier E."/>
            <person name="Niang G."/>
            <person name="Scheremetjew M."/>
            <person name="Finn R."/>
            <person name="Kale V."/>
            <person name="Holt S."/>
            <person name="Cochrane G."/>
            <person name="Meng A."/>
            <person name="Brown T."/>
            <person name="Cohen L."/>
        </authorList>
    </citation>
    <scope>NUCLEOTIDE SEQUENCE</scope>
    <source>
        <strain evidence="2">ECT3854</strain>
    </source>
</reference>
<evidence type="ECO:0000256" key="1">
    <source>
        <dbReference type="SAM" id="MobiDB-lite"/>
    </source>
</evidence>